<reference evidence="1 2" key="1">
    <citation type="submission" date="2016-07" db="EMBL/GenBank/DDBJ databases">
        <title>Pervasive Adenine N6-methylation of Active Genes in Fungi.</title>
        <authorList>
            <consortium name="DOE Joint Genome Institute"/>
            <person name="Mondo S.J."/>
            <person name="Dannebaum R.O."/>
            <person name="Kuo R.C."/>
            <person name="Labutti K."/>
            <person name="Haridas S."/>
            <person name="Kuo A."/>
            <person name="Salamov A."/>
            <person name="Ahrendt S.R."/>
            <person name="Lipzen A."/>
            <person name="Sullivan W."/>
            <person name="Andreopoulos W.B."/>
            <person name="Clum A."/>
            <person name="Lindquist E."/>
            <person name="Daum C."/>
            <person name="Ramamoorthy G.K."/>
            <person name="Gryganskyi A."/>
            <person name="Culley D."/>
            <person name="Magnuson J.K."/>
            <person name="James T.Y."/>
            <person name="O'Malley M.A."/>
            <person name="Stajich J.E."/>
            <person name="Spatafora J.W."/>
            <person name="Visel A."/>
            <person name="Grigoriev I.V."/>
        </authorList>
    </citation>
    <scope>NUCLEOTIDE SEQUENCE [LARGE SCALE GENOMIC DNA]</scope>
    <source>
        <strain evidence="1 2">NRRL 3301</strain>
    </source>
</reference>
<name>A0A1X2GGL2_9FUNG</name>
<dbReference type="EMBL" id="MCGT01000015">
    <property type="protein sequence ID" value="ORX53475.1"/>
    <property type="molecule type" value="Genomic_DNA"/>
</dbReference>
<comment type="caution">
    <text evidence="1">The sequence shown here is derived from an EMBL/GenBank/DDBJ whole genome shotgun (WGS) entry which is preliminary data.</text>
</comment>
<dbReference type="Proteomes" id="UP000242146">
    <property type="component" value="Unassembled WGS sequence"/>
</dbReference>
<evidence type="ECO:0000313" key="1">
    <source>
        <dbReference type="EMBL" id="ORX53475.1"/>
    </source>
</evidence>
<accession>A0A1X2GGL2</accession>
<protein>
    <submittedName>
        <fullName evidence="1">Uncharacterized protein</fullName>
    </submittedName>
</protein>
<dbReference type="OrthoDB" id="2227827at2759"/>
<sequence>MQPRTRPREVTVREKIEALHQFLLPWPAIPAEALALKYLCQYFLEERNDLLLAKWIRQDKHMDLDSLFDKALAILTTFKERDAALTALWGQTIAREKRTQLLAEFQHPFQRSILHDLNKLLKKANLAFPYYQELDSFQTDMPSPASYQFYQSVFGRQARPGNAQMWPTFLAKYQQQFGNLDSTTKACLQRLCLGQMHCTDASGKDDMSIFNYITLTRDYGFPLRLDQLPLLAAGSAGNPSSHANGMVGDMLTSSSFLLMQTTQMVWDFIHAFGSKETMMHVQAIHTWYQGTKSPDVEDRANQWAVALSQAHKVQQCQTQPSSGLTINTTASPPSPPYSAAPLLPTHHQYALGLPEKVDLGRRHVTCLYQKFMSLWRMNQYARDIFKDVDFPGHDNIIDMQQFILPLEHAHYLYIMHGTPSKWPLLCPKVYPFLEQLSKQ</sequence>
<keyword evidence="2" id="KW-1185">Reference proteome</keyword>
<gene>
    <name evidence="1" type="ORF">DM01DRAFT_1336013</name>
</gene>
<proteinExistence type="predicted"/>
<organism evidence="1 2">
    <name type="scientific">Hesseltinella vesiculosa</name>
    <dbReference type="NCBI Taxonomy" id="101127"/>
    <lineage>
        <taxon>Eukaryota</taxon>
        <taxon>Fungi</taxon>
        <taxon>Fungi incertae sedis</taxon>
        <taxon>Mucoromycota</taxon>
        <taxon>Mucoromycotina</taxon>
        <taxon>Mucoromycetes</taxon>
        <taxon>Mucorales</taxon>
        <taxon>Cunninghamellaceae</taxon>
        <taxon>Hesseltinella</taxon>
    </lineage>
</organism>
<evidence type="ECO:0000313" key="2">
    <source>
        <dbReference type="Proteomes" id="UP000242146"/>
    </source>
</evidence>
<dbReference type="AlphaFoldDB" id="A0A1X2GGL2"/>